<dbReference type="Gene3D" id="2.60.40.10">
    <property type="entry name" value="Immunoglobulins"/>
    <property type="match status" value="1"/>
</dbReference>
<dbReference type="InterPro" id="IPR013783">
    <property type="entry name" value="Ig-like_fold"/>
</dbReference>
<feature type="compositionally biased region" description="Pro residues" evidence="1">
    <location>
        <begin position="207"/>
        <end position="227"/>
    </location>
</feature>
<evidence type="ECO:0000256" key="2">
    <source>
        <dbReference type="SAM" id="Phobius"/>
    </source>
</evidence>
<protein>
    <submittedName>
        <fullName evidence="3">Hemolysin-type calcium-binding region</fullName>
    </submittedName>
</protein>
<gene>
    <name evidence="3" type="ORF">UY28_C0043G0007</name>
</gene>
<dbReference type="EMBL" id="LCPK01000043">
    <property type="protein sequence ID" value="KKU95831.1"/>
    <property type="molecule type" value="Genomic_DNA"/>
</dbReference>
<reference evidence="3 4" key="1">
    <citation type="journal article" date="2015" name="Nature">
        <title>rRNA introns, odd ribosomes, and small enigmatic genomes across a large radiation of phyla.</title>
        <authorList>
            <person name="Brown C.T."/>
            <person name="Hug L.A."/>
            <person name="Thomas B.C."/>
            <person name="Sharon I."/>
            <person name="Castelle C.J."/>
            <person name="Singh A."/>
            <person name="Wilkins M.J."/>
            <person name="Williams K.H."/>
            <person name="Banfield J.F."/>
        </authorList>
    </citation>
    <scope>NUCLEOTIDE SEQUENCE [LARGE SCALE GENOMIC DNA]</scope>
</reference>
<dbReference type="Proteomes" id="UP000034694">
    <property type="component" value="Unassembled WGS sequence"/>
</dbReference>
<keyword evidence="2" id="KW-0472">Membrane</keyword>
<name>A0A0G1UP20_9BACT</name>
<feature type="region of interest" description="Disordered" evidence="1">
    <location>
        <begin position="192"/>
        <end position="233"/>
    </location>
</feature>
<evidence type="ECO:0000313" key="4">
    <source>
        <dbReference type="Proteomes" id="UP000034694"/>
    </source>
</evidence>
<proteinExistence type="predicted"/>
<organism evidence="3 4">
    <name type="scientific">Candidatus Amesbacteria bacterium GW2011_GWB1_48_13</name>
    <dbReference type="NCBI Taxonomy" id="1618362"/>
    <lineage>
        <taxon>Bacteria</taxon>
        <taxon>Candidatus Amesiibacteriota</taxon>
    </lineage>
</organism>
<dbReference type="AlphaFoldDB" id="A0A0G1UP20"/>
<feature type="transmembrane region" description="Helical" evidence="2">
    <location>
        <begin position="12"/>
        <end position="34"/>
    </location>
</feature>
<dbReference type="Pfam" id="PF17957">
    <property type="entry name" value="Big_7"/>
    <property type="match status" value="1"/>
</dbReference>
<keyword evidence="2" id="KW-0812">Transmembrane</keyword>
<evidence type="ECO:0000256" key="1">
    <source>
        <dbReference type="SAM" id="MobiDB-lite"/>
    </source>
</evidence>
<comment type="caution">
    <text evidence="3">The sequence shown here is derived from an EMBL/GenBank/DDBJ whole genome shotgun (WGS) entry which is preliminary data.</text>
</comment>
<sequence>MKLMPPLNDKRHLMRVLIMSLILFGEILWLKFLISPVTSTKAQTEPGTTTPTAVLTLNPGIQTLEISQTAEVAATLTPNGQSIYGLEAVIPYNPDIVDVLDIRPGPFFTNHLAVVGAPLEAFKRIENGRIHYSVAFPLGSKFGSPDTEIAMIITVSAKSPGCSPFAFDSPLTLVANTSAENVLLQTEGSFVETSPGACAPTSTPVPSETPTPLPTPTDSPAPEPTPTPVIDTNSPGITITYPVLRSKVAVNSLVIIQASATDNIGVGMVDFSVTAKGSSFTCTDDTAPYTCNWPVPADTKVPYTIKAIAYDLAGNSAASQIKVTSE</sequence>
<keyword evidence="2" id="KW-1133">Transmembrane helix</keyword>
<accession>A0A0G1UP20</accession>
<evidence type="ECO:0000313" key="3">
    <source>
        <dbReference type="EMBL" id="KKU95831.1"/>
    </source>
</evidence>
<dbReference type="Gene3D" id="2.60.40.680">
    <property type="match status" value="1"/>
</dbReference>